<keyword evidence="3" id="KW-1185">Reference proteome</keyword>
<keyword evidence="1" id="KW-0472">Membrane</keyword>
<dbReference type="EMBL" id="JAYWIO010000004">
    <property type="protein sequence ID" value="KAK7268815.1"/>
    <property type="molecule type" value="Genomic_DNA"/>
</dbReference>
<dbReference type="GO" id="GO:0006952">
    <property type="term" value="P:defense response"/>
    <property type="evidence" value="ECO:0007669"/>
    <property type="project" value="InterPro"/>
</dbReference>
<reference evidence="2 3" key="1">
    <citation type="submission" date="2024-01" db="EMBL/GenBank/DDBJ databases">
        <title>The genomes of 5 underutilized Papilionoideae crops provide insights into root nodulation and disease resistanc.</title>
        <authorList>
            <person name="Yuan L."/>
        </authorList>
    </citation>
    <scope>NUCLEOTIDE SEQUENCE [LARGE SCALE GENOMIC DNA]</scope>
    <source>
        <strain evidence="2">ZHUSHIDOU_FW_LH</strain>
        <tissue evidence="2">Leaf</tissue>
    </source>
</reference>
<dbReference type="AlphaFoldDB" id="A0AAN9F7L2"/>
<dbReference type="Gene3D" id="3.80.10.10">
    <property type="entry name" value="Ribonuclease Inhibitor"/>
    <property type="match status" value="1"/>
</dbReference>
<organism evidence="2 3">
    <name type="scientific">Crotalaria pallida</name>
    <name type="common">Smooth rattlebox</name>
    <name type="synonym">Crotalaria striata</name>
    <dbReference type="NCBI Taxonomy" id="3830"/>
    <lineage>
        <taxon>Eukaryota</taxon>
        <taxon>Viridiplantae</taxon>
        <taxon>Streptophyta</taxon>
        <taxon>Embryophyta</taxon>
        <taxon>Tracheophyta</taxon>
        <taxon>Spermatophyta</taxon>
        <taxon>Magnoliopsida</taxon>
        <taxon>eudicotyledons</taxon>
        <taxon>Gunneridae</taxon>
        <taxon>Pentapetalae</taxon>
        <taxon>rosids</taxon>
        <taxon>fabids</taxon>
        <taxon>Fabales</taxon>
        <taxon>Fabaceae</taxon>
        <taxon>Papilionoideae</taxon>
        <taxon>50 kb inversion clade</taxon>
        <taxon>genistoids sensu lato</taxon>
        <taxon>core genistoids</taxon>
        <taxon>Crotalarieae</taxon>
        <taxon>Crotalaria</taxon>
    </lineage>
</organism>
<proteinExistence type="predicted"/>
<evidence type="ECO:0000313" key="2">
    <source>
        <dbReference type="EMBL" id="KAK7268815.1"/>
    </source>
</evidence>
<evidence type="ECO:0000256" key="1">
    <source>
        <dbReference type="SAM" id="Phobius"/>
    </source>
</evidence>
<dbReference type="InterPro" id="IPR032675">
    <property type="entry name" value="LRR_dom_sf"/>
</dbReference>
<evidence type="ECO:0000313" key="3">
    <source>
        <dbReference type="Proteomes" id="UP001372338"/>
    </source>
</evidence>
<feature type="transmembrane region" description="Helical" evidence="1">
    <location>
        <begin position="212"/>
        <end position="229"/>
    </location>
</feature>
<accession>A0AAN9F7L2</accession>
<comment type="caution">
    <text evidence="2">The sequence shown here is derived from an EMBL/GenBank/DDBJ whole genome shotgun (WGS) entry which is preliminary data.</text>
</comment>
<dbReference type="SUPFAM" id="SSF52058">
    <property type="entry name" value="L domain-like"/>
    <property type="match status" value="1"/>
</dbReference>
<gene>
    <name evidence="2" type="ORF">RIF29_21524</name>
</gene>
<name>A0AAN9F7L2_CROPI</name>
<dbReference type="PANTHER" id="PTHR11017:SF562">
    <property type="entry name" value="ADP-RIBOSYL CYCLASE_CYCLIC ADP-RIBOSE HYDROLASE"/>
    <property type="match status" value="1"/>
</dbReference>
<keyword evidence="1" id="KW-0812">Transmembrane</keyword>
<dbReference type="InterPro" id="IPR044974">
    <property type="entry name" value="Disease_R_plants"/>
</dbReference>
<protein>
    <submittedName>
        <fullName evidence="2">Uncharacterized protein</fullName>
    </submittedName>
</protein>
<sequence length="235" mass="26950">MHDLQQEMGLKIVRQGIEDPGKRSRLRDIEEVSDVLENKKGSDAVEGIKLDLSEFDEFHLNADSFNMMTNLRFLILYIPLGKKSGNVEYPRVFNKFPAKLRYLEWHGYRLKSLPPTFNAKMVVEIRMPHSHIVELWWGVKDVPNLEGIDLTECKQLKNLPDLSKATKLRWVNLSGCEKSQHSATITELETSDENRGNEVNNRERGAWLKHPFYLGLGLGTFLFAAVVVAKSTRGR</sequence>
<dbReference type="Proteomes" id="UP001372338">
    <property type="component" value="Unassembled WGS sequence"/>
</dbReference>
<keyword evidence="1" id="KW-1133">Transmembrane helix</keyword>
<dbReference type="PANTHER" id="PTHR11017">
    <property type="entry name" value="LEUCINE-RICH REPEAT-CONTAINING PROTEIN"/>
    <property type="match status" value="1"/>
</dbReference>